<dbReference type="HOGENOM" id="CLU_3116909_0_0_11"/>
<evidence type="ECO:0000313" key="2">
    <source>
        <dbReference type="EMBL" id="AJI79418.1"/>
    </source>
</evidence>
<evidence type="ECO:0000256" key="1">
    <source>
        <dbReference type="SAM" id="Phobius"/>
    </source>
</evidence>
<keyword evidence="1" id="KW-0812">Transmembrane</keyword>
<dbReference type="EMBL" id="CP010827">
    <property type="protein sequence ID" value="AJI79418.1"/>
    <property type="molecule type" value="Genomic_DNA"/>
</dbReference>
<dbReference type="KEGG" id="csx:CSING_09500"/>
<sequence>MEKRRRLRELLRTVCGVSLAILVPIGGGLGMFAVANGVPLEMQINTLPWG</sequence>
<keyword evidence="1" id="KW-0472">Membrane</keyword>
<proteinExistence type="predicted"/>
<reference evidence="2 3" key="1">
    <citation type="journal article" date="2015" name="Genome Announc.">
        <title>Complete Genome Sequence and Annotation of Corynebacterium singulare DSM 44357, Isolated from a Human Semen Specimen.</title>
        <authorList>
            <person name="Merten M."/>
            <person name="Brinkrolf K."/>
            <person name="Albersmeier A."/>
            <person name="Kutter Y."/>
            <person name="Ruckert C."/>
            <person name="Tauch A."/>
        </authorList>
    </citation>
    <scope>NUCLEOTIDE SEQUENCE [LARGE SCALE GENOMIC DNA]</scope>
    <source>
        <strain evidence="2">IBS B52218</strain>
    </source>
</reference>
<dbReference type="STRING" id="161899.CSING_09500"/>
<dbReference type="Proteomes" id="UP000031890">
    <property type="component" value="Chromosome"/>
</dbReference>
<keyword evidence="1" id="KW-1133">Transmembrane helix</keyword>
<protein>
    <submittedName>
        <fullName evidence="2">Uncharacterized protein</fullName>
    </submittedName>
</protein>
<gene>
    <name evidence="2" type="ORF">CSING_09500</name>
</gene>
<organism evidence="2 3">
    <name type="scientific">Corynebacterium singulare</name>
    <dbReference type="NCBI Taxonomy" id="161899"/>
    <lineage>
        <taxon>Bacteria</taxon>
        <taxon>Bacillati</taxon>
        <taxon>Actinomycetota</taxon>
        <taxon>Actinomycetes</taxon>
        <taxon>Mycobacteriales</taxon>
        <taxon>Corynebacteriaceae</taxon>
        <taxon>Corynebacterium</taxon>
    </lineage>
</organism>
<evidence type="ECO:0000313" key="3">
    <source>
        <dbReference type="Proteomes" id="UP000031890"/>
    </source>
</evidence>
<dbReference type="AlphaFoldDB" id="A0A0B6EX72"/>
<accession>A0A0B6EX72</accession>
<feature type="transmembrane region" description="Helical" evidence="1">
    <location>
        <begin position="12"/>
        <end position="35"/>
    </location>
</feature>
<name>A0A0B6EX72_9CORY</name>